<evidence type="ECO:0000313" key="1">
    <source>
        <dbReference type="EMBL" id="MBD1363704.1"/>
    </source>
</evidence>
<evidence type="ECO:0000313" key="2">
    <source>
        <dbReference type="Proteomes" id="UP000606600"/>
    </source>
</evidence>
<protein>
    <recommendedName>
        <fullName evidence="3">Zinc finger protein</fullName>
    </recommendedName>
</protein>
<gene>
    <name evidence="1" type="ORF">IDJ77_07770</name>
</gene>
<organism evidence="1 2">
    <name type="scientific">Mucilaginibacter pankratovii</name>
    <dbReference type="NCBI Taxonomy" id="2772110"/>
    <lineage>
        <taxon>Bacteria</taxon>
        <taxon>Pseudomonadati</taxon>
        <taxon>Bacteroidota</taxon>
        <taxon>Sphingobacteriia</taxon>
        <taxon>Sphingobacteriales</taxon>
        <taxon>Sphingobacteriaceae</taxon>
        <taxon>Mucilaginibacter</taxon>
    </lineage>
</organism>
<proteinExistence type="predicted"/>
<dbReference type="Proteomes" id="UP000606600">
    <property type="component" value="Unassembled WGS sequence"/>
</dbReference>
<keyword evidence="2" id="KW-1185">Reference proteome</keyword>
<sequence length="91" mass="10490">MSALKAIIYNCRKATYLTDKRMAGKITFKEHIELRIHLYGCAACRLYVKQSGKINEMIKALLKSPAANNIRLDDDFKNRMQVTINDELNKN</sequence>
<dbReference type="EMBL" id="JACWMY010000003">
    <property type="protein sequence ID" value="MBD1363704.1"/>
    <property type="molecule type" value="Genomic_DNA"/>
</dbReference>
<reference evidence="1 2" key="1">
    <citation type="submission" date="2020-09" db="EMBL/GenBank/DDBJ databases">
        <title>Novel species of Mucilaginibacter isolated from a glacier on the Tibetan Plateau.</title>
        <authorList>
            <person name="Liu Q."/>
            <person name="Xin Y.-H."/>
        </authorList>
    </citation>
    <scope>NUCLEOTIDE SEQUENCE [LARGE SCALE GENOMIC DNA]</scope>
    <source>
        <strain evidence="1 2">ZT4R22</strain>
    </source>
</reference>
<comment type="caution">
    <text evidence="1">The sequence shown here is derived from an EMBL/GenBank/DDBJ whole genome shotgun (WGS) entry which is preliminary data.</text>
</comment>
<accession>A0ABR7WN18</accession>
<dbReference type="RefSeq" id="WP_191188371.1">
    <property type="nucleotide sequence ID" value="NZ_JACWMY010000003.1"/>
</dbReference>
<name>A0ABR7WN18_9SPHI</name>
<evidence type="ECO:0008006" key="3">
    <source>
        <dbReference type="Google" id="ProtNLM"/>
    </source>
</evidence>